<reference evidence="1 2" key="1">
    <citation type="submission" date="2016-06" db="EMBL/GenBank/DDBJ databases">
        <title>Comparative genomics of the ectomycorrhizal sister species Rhizopogon vinicolor and Rhizopogon vesiculosus (Basidiomycota: Boletales) reveals a divergence of the mating type B locus.</title>
        <authorList>
            <consortium name="DOE Joint Genome Institute"/>
            <person name="Mujic A.B."/>
            <person name="Kuo A."/>
            <person name="Tritt A."/>
            <person name="Lipzen A."/>
            <person name="Chen C."/>
            <person name="Johnson J."/>
            <person name="Sharma A."/>
            <person name="Barry K."/>
            <person name="Grigoriev I.V."/>
            <person name="Spatafora J.W."/>
        </authorList>
    </citation>
    <scope>NUCLEOTIDE SEQUENCE [LARGE SCALE GENOMIC DNA]</scope>
    <source>
        <strain evidence="1 2">AM-OR11-026</strain>
    </source>
</reference>
<gene>
    <name evidence="1" type="ORF">K503DRAFT_217960</name>
</gene>
<dbReference type="AlphaFoldDB" id="A0A1B7MYM2"/>
<sequence length="92" mass="9761">MVAATLVAGIELARLVSSPVTLTILPVSLPATTQSTFHDELIALISLYTERLAAKWQMHCVNPALVAVTCNESENVRGKFRSGGSGLACSYV</sequence>
<evidence type="ECO:0000313" key="1">
    <source>
        <dbReference type="EMBL" id="OAX37703.1"/>
    </source>
</evidence>
<protein>
    <submittedName>
        <fullName evidence="1">Uncharacterized protein</fullName>
    </submittedName>
</protein>
<proteinExistence type="predicted"/>
<evidence type="ECO:0000313" key="2">
    <source>
        <dbReference type="Proteomes" id="UP000092154"/>
    </source>
</evidence>
<dbReference type="Proteomes" id="UP000092154">
    <property type="component" value="Unassembled WGS sequence"/>
</dbReference>
<name>A0A1B7MYM2_9AGAM</name>
<organism evidence="1 2">
    <name type="scientific">Rhizopogon vinicolor AM-OR11-026</name>
    <dbReference type="NCBI Taxonomy" id="1314800"/>
    <lineage>
        <taxon>Eukaryota</taxon>
        <taxon>Fungi</taxon>
        <taxon>Dikarya</taxon>
        <taxon>Basidiomycota</taxon>
        <taxon>Agaricomycotina</taxon>
        <taxon>Agaricomycetes</taxon>
        <taxon>Agaricomycetidae</taxon>
        <taxon>Boletales</taxon>
        <taxon>Suillineae</taxon>
        <taxon>Rhizopogonaceae</taxon>
        <taxon>Rhizopogon</taxon>
    </lineage>
</organism>
<dbReference type="EMBL" id="KV448336">
    <property type="protein sequence ID" value="OAX37703.1"/>
    <property type="molecule type" value="Genomic_DNA"/>
</dbReference>
<accession>A0A1B7MYM2</accession>
<dbReference type="InParanoid" id="A0A1B7MYM2"/>
<keyword evidence="2" id="KW-1185">Reference proteome</keyword>